<dbReference type="PANTHER" id="PTHR32089:SF112">
    <property type="entry name" value="LYSOZYME-LIKE PROTEIN-RELATED"/>
    <property type="match status" value="1"/>
</dbReference>
<sequence length="296" mass="33217">MKNRDELFLETIIEKVPVVKFNTDRTVSFANDLFAKTLKYEPEELIGREHRDFCFPDFHRSPAYEAFWKDLLAGKNFSNNFKRKDKLGNEVWLQATYLPILKNGEVVSIGKIAFDISPRVQTIQNFSDDFASVAPALMEQANSGQRIGHELETTFAAIEASYQSSQEKLLHLSTESRQIHDVVRIINGIATQTNLLALNAAIEAARAGVAGRGFAVVADEVRKLSGQVEEAIKKVEDSIKGITRYTGEVEKGFESVKESILTSQQEVQISLTNSQQLEASSNELTRKVLQFVEKVM</sequence>
<dbReference type="GO" id="GO:0007165">
    <property type="term" value="P:signal transduction"/>
    <property type="evidence" value="ECO:0007669"/>
    <property type="project" value="UniProtKB-KW"/>
</dbReference>
<name>A0A378MK86_LISGR</name>
<protein>
    <submittedName>
        <fullName evidence="6">Chemotaxis regulator BdlA</fullName>
    </submittedName>
</protein>
<dbReference type="SMART" id="SM00283">
    <property type="entry name" value="MA"/>
    <property type="match status" value="1"/>
</dbReference>
<dbReference type="Gene3D" id="3.30.450.20">
    <property type="entry name" value="PAS domain"/>
    <property type="match status" value="1"/>
</dbReference>
<dbReference type="Gene3D" id="1.10.287.950">
    <property type="entry name" value="Methyl-accepting chemotaxis protein"/>
    <property type="match status" value="1"/>
</dbReference>
<accession>A0A378MK86</accession>
<dbReference type="InterPro" id="IPR000014">
    <property type="entry name" value="PAS"/>
</dbReference>
<dbReference type="GO" id="GO:0004888">
    <property type="term" value="F:transmembrane signaling receptor activity"/>
    <property type="evidence" value="ECO:0007669"/>
    <property type="project" value="InterPro"/>
</dbReference>
<dbReference type="Proteomes" id="UP000254879">
    <property type="component" value="Unassembled WGS sequence"/>
</dbReference>
<evidence type="ECO:0000256" key="2">
    <source>
        <dbReference type="ARBA" id="ARBA00029447"/>
    </source>
</evidence>
<dbReference type="PROSITE" id="PS50111">
    <property type="entry name" value="CHEMOTAXIS_TRANSDUC_2"/>
    <property type="match status" value="1"/>
</dbReference>
<evidence type="ECO:0000313" key="7">
    <source>
        <dbReference type="Proteomes" id="UP000254879"/>
    </source>
</evidence>
<dbReference type="Pfam" id="PF00015">
    <property type="entry name" value="MCPsignal"/>
    <property type="match status" value="1"/>
</dbReference>
<dbReference type="GO" id="GO:0016020">
    <property type="term" value="C:membrane"/>
    <property type="evidence" value="ECO:0007669"/>
    <property type="project" value="InterPro"/>
</dbReference>
<evidence type="ECO:0000313" key="6">
    <source>
        <dbReference type="EMBL" id="STY44175.1"/>
    </source>
</evidence>
<dbReference type="CDD" id="cd00130">
    <property type="entry name" value="PAS"/>
    <property type="match status" value="1"/>
</dbReference>
<evidence type="ECO:0000256" key="1">
    <source>
        <dbReference type="ARBA" id="ARBA00023224"/>
    </source>
</evidence>
<dbReference type="NCBIfam" id="TIGR00229">
    <property type="entry name" value="sensory_box"/>
    <property type="match status" value="1"/>
</dbReference>
<proteinExistence type="inferred from homology"/>
<evidence type="ECO:0000259" key="5">
    <source>
        <dbReference type="PROSITE" id="PS50112"/>
    </source>
</evidence>
<dbReference type="AlphaFoldDB" id="A0A378MK86"/>
<dbReference type="EMBL" id="UGPG01000001">
    <property type="protein sequence ID" value="STY44175.1"/>
    <property type="molecule type" value="Genomic_DNA"/>
</dbReference>
<feature type="domain" description="Methyl-accepting transducer" evidence="4">
    <location>
        <begin position="115"/>
        <end position="296"/>
    </location>
</feature>
<dbReference type="Pfam" id="PF08447">
    <property type="entry name" value="PAS_3"/>
    <property type="match status" value="1"/>
</dbReference>
<dbReference type="PRINTS" id="PR00260">
    <property type="entry name" value="CHEMTRNSDUCR"/>
</dbReference>
<organism evidence="6 7">
    <name type="scientific">Listeria grayi</name>
    <name type="common">Listeria murrayi</name>
    <dbReference type="NCBI Taxonomy" id="1641"/>
    <lineage>
        <taxon>Bacteria</taxon>
        <taxon>Bacillati</taxon>
        <taxon>Bacillota</taxon>
        <taxon>Bacilli</taxon>
        <taxon>Bacillales</taxon>
        <taxon>Listeriaceae</taxon>
        <taxon>Listeria</taxon>
    </lineage>
</organism>
<evidence type="ECO:0000259" key="4">
    <source>
        <dbReference type="PROSITE" id="PS50111"/>
    </source>
</evidence>
<dbReference type="PANTHER" id="PTHR32089">
    <property type="entry name" value="METHYL-ACCEPTING CHEMOTAXIS PROTEIN MCPB"/>
    <property type="match status" value="1"/>
</dbReference>
<keyword evidence="1 3" id="KW-0807">Transducer</keyword>
<dbReference type="SUPFAM" id="SSF55785">
    <property type="entry name" value="PYP-like sensor domain (PAS domain)"/>
    <property type="match status" value="1"/>
</dbReference>
<dbReference type="InterPro" id="IPR013655">
    <property type="entry name" value="PAS_fold_3"/>
</dbReference>
<dbReference type="SUPFAM" id="SSF58104">
    <property type="entry name" value="Methyl-accepting chemotaxis protein (MCP) signaling domain"/>
    <property type="match status" value="1"/>
</dbReference>
<comment type="similarity">
    <text evidence="2">Belongs to the methyl-accepting chemotaxis (MCP) protein family.</text>
</comment>
<evidence type="ECO:0000256" key="3">
    <source>
        <dbReference type="PROSITE-ProRule" id="PRU00284"/>
    </source>
</evidence>
<dbReference type="PROSITE" id="PS50112">
    <property type="entry name" value="PAS"/>
    <property type="match status" value="1"/>
</dbReference>
<dbReference type="InterPro" id="IPR004090">
    <property type="entry name" value="Chemotax_Me-accpt_rcpt"/>
</dbReference>
<dbReference type="InterPro" id="IPR035965">
    <property type="entry name" value="PAS-like_dom_sf"/>
</dbReference>
<dbReference type="InterPro" id="IPR004089">
    <property type="entry name" value="MCPsignal_dom"/>
</dbReference>
<dbReference type="RefSeq" id="WP_115345865.1">
    <property type="nucleotide sequence ID" value="NZ_UGPG01000001.1"/>
</dbReference>
<feature type="domain" description="PAS" evidence="5">
    <location>
        <begin position="5"/>
        <end position="57"/>
    </location>
</feature>
<dbReference type="GO" id="GO:0006935">
    <property type="term" value="P:chemotaxis"/>
    <property type="evidence" value="ECO:0007669"/>
    <property type="project" value="InterPro"/>
</dbReference>
<reference evidence="6 7" key="1">
    <citation type="submission" date="2018-06" db="EMBL/GenBank/DDBJ databases">
        <authorList>
            <consortium name="Pathogen Informatics"/>
            <person name="Doyle S."/>
        </authorList>
    </citation>
    <scope>NUCLEOTIDE SEQUENCE [LARGE SCALE GENOMIC DNA]</scope>
    <source>
        <strain evidence="7">NCTC 10815</strain>
    </source>
</reference>
<gene>
    <name evidence="6" type="primary">bdlA_2</name>
    <name evidence="6" type="ORF">NCTC10815_01495</name>
</gene>